<dbReference type="STRING" id="406100.SAMN04488052_104279"/>
<dbReference type="InterPro" id="IPR038330">
    <property type="entry name" value="TspO/MBR-related_sf"/>
</dbReference>
<feature type="signal peptide" evidence="7">
    <location>
        <begin position="1"/>
        <end position="23"/>
    </location>
</feature>
<dbReference type="Gene3D" id="1.20.1260.100">
    <property type="entry name" value="TspO/MBR protein"/>
    <property type="match status" value="1"/>
</dbReference>
<dbReference type="PANTHER" id="PTHR10057">
    <property type="entry name" value="PERIPHERAL-TYPE BENZODIAZEPINE RECEPTOR"/>
    <property type="match status" value="1"/>
</dbReference>
<accession>A0A1H8TLY8</accession>
<sequence>MNRMSLIALLAWLSLCFLVATLAASVTDPGVWYAQLEKPAWTPPDWLFAPVWTVLYTVMGIAAWMVWEARHTASGSSAALVLFVVQLGLNGLWSWLFFGQQAILPAFVDILLLWTALTATVIAFWRIRPVAGALLLPYLVWVTYAMALNGSIMVLNA</sequence>
<evidence type="ECO:0000313" key="8">
    <source>
        <dbReference type="EMBL" id="SEO91488.1"/>
    </source>
</evidence>
<feature type="transmembrane region" description="Helical" evidence="6">
    <location>
        <begin position="79"/>
        <end position="98"/>
    </location>
</feature>
<feature type="transmembrane region" description="Helical" evidence="6">
    <location>
        <begin position="104"/>
        <end position="125"/>
    </location>
</feature>
<dbReference type="GO" id="GO:0016020">
    <property type="term" value="C:membrane"/>
    <property type="evidence" value="ECO:0007669"/>
    <property type="project" value="UniProtKB-SubCell"/>
</dbReference>
<evidence type="ECO:0000256" key="4">
    <source>
        <dbReference type="ARBA" id="ARBA00022989"/>
    </source>
</evidence>
<dbReference type="PANTHER" id="PTHR10057:SF0">
    <property type="entry name" value="TRANSLOCATOR PROTEIN"/>
    <property type="match status" value="1"/>
</dbReference>
<dbReference type="Pfam" id="PF03073">
    <property type="entry name" value="TspO_MBR"/>
    <property type="match status" value="1"/>
</dbReference>
<comment type="subcellular location">
    <subcellularLocation>
        <location evidence="1">Membrane</location>
        <topology evidence="1">Multi-pass membrane protein</topology>
    </subcellularLocation>
</comment>
<comment type="similarity">
    <text evidence="2">Belongs to the TspO/BZRP family.</text>
</comment>
<dbReference type="RefSeq" id="WP_091643686.1">
    <property type="nucleotide sequence ID" value="NZ_FOEG01000004.1"/>
</dbReference>
<proteinExistence type="inferred from homology"/>
<keyword evidence="5 6" id="KW-0472">Membrane</keyword>
<reference evidence="8 9" key="1">
    <citation type="submission" date="2016-10" db="EMBL/GenBank/DDBJ databases">
        <authorList>
            <person name="de Groot N.N."/>
        </authorList>
    </citation>
    <scope>NUCLEOTIDE SEQUENCE [LARGE SCALE GENOMIC DNA]</scope>
    <source>
        <strain evidence="8 9">CGMCC 1.6291</strain>
    </source>
</reference>
<dbReference type="CDD" id="cd15904">
    <property type="entry name" value="TSPO_MBR"/>
    <property type="match status" value="1"/>
</dbReference>
<keyword evidence="4 6" id="KW-1133">Transmembrane helix</keyword>
<keyword evidence="9" id="KW-1185">Reference proteome</keyword>
<keyword evidence="3 6" id="KW-0812">Transmembrane</keyword>
<gene>
    <name evidence="8" type="ORF">SAMN04488052_104279</name>
</gene>
<dbReference type="FunFam" id="1.20.1260.100:FF:000001">
    <property type="entry name" value="translocator protein 2"/>
    <property type="match status" value="1"/>
</dbReference>
<keyword evidence="7" id="KW-0732">Signal</keyword>
<dbReference type="EMBL" id="FOEG01000004">
    <property type="protein sequence ID" value="SEO91488.1"/>
    <property type="molecule type" value="Genomic_DNA"/>
</dbReference>
<dbReference type="OrthoDB" id="9795496at2"/>
<dbReference type="InterPro" id="IPR004307">
    <property type="entry name" value="TspO_MBR"/>
</dbReference>
<feature type="transmembrane region" description="Helical" evidence="6">
    <location>
        <begin position="132"/>
        <end position="155"/>
    </location>
</feature>
<evidence type="ECO:0000256" key="3">
    <source>
        <dbReference type="ARBA" id="ARBA00022692"/>
    </source>
</evidence>
<protein>
    <submittedName>
        <fullName evidence="8">TspO and MBR related proteins</fullName>
    </submittedName>
</protein>
<evidence type="ECO:0000256" key="5">
    <source>
        <dbReference type="ARBA" id="ARBA00023136"/>
    </source>
</evidence>
<dbReference type="Proteomes" id="UP000199657">
    <property type="component" value="Unassembled WGS sequence"/>
</dbReference>
<evidence type="ECO:0000256" key="6">
    <source>
        <dbReference type="SAM" id="Phobius"/>
    </source>
</evidence>
<feature type="chain" id="PRO_5011622998" evidence="7">
    <location>
        <begin position="24"/>
        <end position="157"/>
    </location>
</feature>
<dbReference type="AlphaFoldDB" id="A0A1H8TLY8"/>
<dbReference type="GO" id="GO:0033013">
    <property type="term" value="P:tetrapyrrole metabolic process"/>
    <property type="evidence" value="ECO:0007669"/>
    <property type="project" value="UniProtKB-ARBA"/>
</dbReference>
<evidence type="ECO:0000313" key="9">
    <source>
        <dbReference type="Proteomes" id="UP000199657"/>
    </source>
</evidence>
<dbReference type="PIRSF" id="PIRSF005859">
    <property type="entry name" value="PBR"/>
    <property type="match status" value="1"/>
</dbReference>
<evidence type="ECO:0000256" key="2">
    <source>
        <dbReference type="ARBA" id="ARBA00007524"/>
    </source>
</evidence>
<evidence type="ECO:0000256" key="7">
    <source>
        <dbReference type="SAM" id="SignalP"/>
    </source>
</evidence>
<name>A0A1H8TLY8_9GAMM</name>
<feature type="transmembrane region" description="Helical" evidence="6">
    <location>
        <begin position="47"/>
        <end position="67"/>
    </location>
</feature>
<organism evidence="8 9">
    <name type="scientific">Aquisalimonas asiatica</name>
    <dbReference type="NCBI Taxonomy" id="406100"/>
    <lineage>
        <taxon>Bacteria</taxon>
        <taxon>Pseudomonadati</taxon>
        <taxon>Pseudomonadota</taxon>
        <taxon>Gammaproteobacteria</taxon>
        <taxon>Chromatiales</taxon>
        <taxon>Ectothiorhodospiraceae</taxon>
        <taxon>Aquisalimonas</taxon>
    </lineage>
</organism>
<evidence type="ECO:0000256" key="1">
    <source>
        <dbReference type="ARBA" id="ARBA00004141"/>
    </source>
</evidence>